<dbReference type="CDD" id="cd20684">
    <property type="entry name" value="CdiA-CT_Yk_RNaseA-like"/>
    <property type="match status" value="1"/>
</dbReference>
<dbReference type="RefSeq" id="WP_345520443.1">
    <property type="nucleotide sequence ID" value="NZ_BAABKM010000002.1"/>
</dbReference>
<organism evidence="2 3">
    <name type="scientific">Nocardioides conyzicola</name>
    <dbReference type="NCBI Taxonomy" id="1651781"/>
    <lineage>
        <taxon>Bacteria</taxon>
        <taxon>Bacillati</taxon>
        <taxon>Actinomycetota</taxon>
        <taxon>Actinomycetes</taxon>
        <taxon>Propionibacteriales</taxon>
        <taxon>Nocardioidaceae</taxon>
        <taxon>Nocardioides</taxon>
    </lineage>
</organism>
<evidence type="ECO:0000313" key="3">
    <source>
        <dbReference type="Proteomes" id="UP001499974"/>
    </source>
</evidence>
<sequence length="459" mass="47110">MRLLVSEQGYASAVEALVSGNELAAQAATRLAGRLRGYAGMAGDDSTATDFAASYDEAAAATVAALESTVGAFGTLGRMVEASLGNHAHAEARSTLPGWARAVTGPRTVADRAVGVLLATPPSSLGADSGGPGGPAGFVLDLLQDVFWPNADTGRVRAAAAAWTVAGETVGLLSAHCDSALAALDGERSPEIPLAVAVIRDVRDRVDDLSTRLGALGAACSDYADHVDAKRGELRDLLEDLVEELAIGAIIAGGLTFLSGGAAAGAAGTAGAARIAAASSKARGILDGLRVLTSGPALSSRSAAATAGEISATTERIHAARVILTEGKSTTRVMQQRPGWLTRHEHSGSHTMGEHVAQSRSDLLFQLEVRGKKSASTFPDVDSAEGTLSNLIEAHQGRVQAWLEGSGTRLRLDGDMGYITGQTMDRTGAMSNVTGVRAVLQRDATMPSGWRLLTGFPQP</sequence>
<evidence type="ECO:0000259" key="1">
    <source>
        <dbReference type="Pfam" id="PF18431"/>
    </source>
</evidence>
<accession>A0ABP8X1W3</accession>
<dbReference type="Pfam" id="PF18431">
    <property type="entry name" value="RNAse_A_bac"/>
    <property type="match status" value="1"/>
</dbReference>
<evidence type="ECO:0000313" key="2">
    <source>
        <dbReference type="EMBL" id="GAA4698398.1"/>
    </source>
</evidence>
<keyword evidence="3" id="KW-1185">Reference proteome</keyword>
<name>A0ABP8X1W3_9ACTN</name>
<proteinExistence type="predicted"/>
<dbReference type="EMBL" id="BAABKM010000002">
    <property type="protein sequence ID" value="GAA4698398.1"/>
    <property type="molecule type" value="Genomic_DNA"/>
</dbReference>
<dbReference type="InterPro" id="IPR041436">
    <property type="entry name" value="RNAse_A_bac"/>
</dbReference>
<reference evidence="3" key="1">
    <citation type="journal article" date="2019" name="Int. J. Syst. Evol. Microbiol.">
        <title>The Global Catalogue of Microorganisms (GCM) 10K type strain sequencing project: providing services to taxonomists for standard genome sequencing and annotation.</title>
        <authorList>
            <consortium name="The Broad Institute Genomics Platform"/>
            <consortium name="The Broad Institute Genome Sequencing Center for Infectious Disease"/>
            <person name="Wu L."/>
            <person name="Ma J."/>
        </authorList>
    </citation>
    <scope>NUCLEOTIDE SEQUENCE [LARGE SCALE GENOMIC DNA]</scope>
    <source>
        <strain evidence="3">JCM 18531</strain>
    </source>
</reference>
<feature type="domain" description="Bacterial CdiA-CT RNAse A" evidence="1">
    <location>
        <begin position="349"/>
        <end position="457"/>
    </location>
</feature>
<gene>
    <name evidence="2" type="ORF">GCM10023349_13160</name>
</gene>
<protein>
    <recommendedName>
        <fullName evidence="1">Bacterial CdiA-CT RNAse A domain-containing protein</fullName>
    </recommendedName>
</protein>
<dbReference type="Proteomes" id="UP001499974">
    <property type="component" value="Unassembled WGS sequence"/>
</dbReference>
<comment type="caution">
    <text evidence="2">The sequence shown here is derived from an EMBL/GenBank/DDBJ whole genome shotgun (WGS) entry which is preliminary data.</text>
</comment>